<accession>E9D5W3</accession>
<evidence type="ECO:0000313" key="2">
    <source>
        <dbReference type="Proteomes" id="UP000002497"/>
    </source>
</evidence>
<proteinExistence type="predicted"/>
<keyword evidence="2" id="KW-1185">Reference proteome</keyword>
<dbReference type="EMBL" id="GL636492">
    <property type="protein sequence ID" value="EFW18308.1"/>
    <property type="molecule type" value="Genomic_DNA"/>
</dbReference>
<organism evidence="2">
    <name type="scientific">Coccidioides posadasii (strain RMSCC 757 / Silveira)</name>
    <name type="common">Valley fever fungus</name>
    <dbReference type="NCBI Taxonomy" id="443226"/>
    <lineage>
        <taxon>Eukaryota</taxon>
        <taxon>Fungi</taxon>
        <taxon>Dikarya</taxon>
        <taxon>Ascomycota</taxon>
        <taxon>Pezizomycotina</taxon>
        <taxon>Eurotiomycetes</taxon>
        <taxon>Eurotiomycetidae</taxon>
        <taxon>Onygenales</taxon>
        <taxon>Onygenaceae</taxon>
        <taxon>Coccidioides</taxon>
    </lineage>
</organism>
<reference evidence="2" key="1">
    <citation type="journal article" date="2010" name="Genome Res.">
        <title>Population genomic sequencing of Coccidioides fungi reveals recent hybridization and transposon control.</title>
        <authorList>
            <person name="Neafsey D.E."/>
            <person name="Barker B.M."/>
            <person name="Sharpton T.J."/>
            <person name="Stajich J.E."/>
            <person name="Park D.J."/>
            <person name="Whiston E."/>
            <person name="Hung C.-Y."/>
            <person name="McMahan C."/>
            <person name="White J."/>
            <person name="Sykes S."/>
            <person name="Heiman D."/>
            <person name="Young S."/>
            <person name="Zeng Q."/>
            <person name="Abouelleil A."/>
            <person name="Aftuck L."/>
            <person name="Bessette D."/>
            <person name="Brown A."/>
            <person name="FitzGerald M."/>
            <person name="Lui A."/>
            <person name="Macdonald J.P."/>
            <person name="Priest M."/>
            <person name="Orbach M.J."/>
            <person name="Galgiani J.N."/>
            <person name="Kirkland T.N."/>
            <person name="Cole G.T."/>
            <person name="Birren B.W."/>
            <person name="Henn M.R."/>
            <person name="Taylor J.W."/>
            <person name="Rounsley S.D."/>
        </authorList>
    </citation>
    <scope>NUCLEOTIDE SEQUENCE [LARGE SCALE GENOMIC DNA]</scope>
    <source>
        <strain evidence="2">RMSCC 757 / Silveira</strain>
    </source>
</reference>
<reference evidence="2" key="2">
    <citation type="submission" date="2010-03" db="EMBL/GenBank/DDBJ databases">
        <title>The genome sequence of Coccidioides posadasii strain Silveira.</title>
        <authorList>
            <consortium name="The Broad Institute Genome Sequencing Center for Infectious Disease"/>
            <person name="Neafsey D."/>
            <person name="Orbach M."/>
            <person name="Henn M.R."/>
            <person name="Cole G.T."/>
            <person name="Galgiani J."/>
            <person name="Gardner M.J."/>
            <person name="Kirkland T.N."/>
            <person name="Taylor J.W."/>
            <person name="Young S.K."/>
            <person name="Zeng Q."/>
            <person name="Koehrsen M."/>
            <person name="Alvarado L."/>
            <person name="Berlin A."/>
            <person name="Borenstein D."/>
            <person name="Chapman S.B."/>
            <person name="Chen Z."/>
            <person name="Engels R."/>
            <person name="Freedman E."/>
            <person name="Gellesch M."/>
            <person name="Goldberg J."/>
            <person name="Griggs A."/>
            <person name="Gujja S."/>
            <person name="Heilman E."/>
            <person name="Heiman D."/>
            <person name="Howarth C."/>
            <person name="Jen D."/>
            <person name="Larson L."/>
            <person name="Mehta T."/>
            <person name="Neiman D."/>
            <person name="Park D."/>
            <person name="Pearson M."/>
            <person name="Richards J."/>
            <person name="Roberts A."/>
            <person name="Saif S."/>
            <person name="Shea T."/>
            <person name="Shenoy N."/>
            <person name="Sisk P."/>
            <person name="Stolte C."/>
            <person name="Sykes S."/>
            <person name="Walk T."/>
            <person name="White J."/>
            <person name="Yandava C."/>
            <person name="Haas B."/>
            <person name="Nusbaum C."/>
            <person name="Birren B."/>
        </authorList>
    </citation>
    <scope>NUCLEOTIDE SEQUENCE [LARGE SCALE GENOMIC DNA]</scope>
    <source>
        <strain evidence="2">RMSCC 757 / Silveira</strain>
    </source>
</reference>
<dbReference type="HOGENOM" id="CLU_1408621_0_0_1"/>
<name>E9D5W3_COCPS</name>
<gene>
    <name evidence="1" type="ORF">CPSG_04993</name>
</gene>
<evidence type="ECO:0000313" key="1">
    <source>
        <dbReference type="EMBL" id="EFW18308.1"/>
    </source>
</evidence>
<dbReference type="VEuPathDB" id="FungiDB:CPSG_04993"/>
<sequence length="193" mass="21263">MATGRLGTGAATLLVPTPGEPSDLHAHSIIRPGEIATRRGFRSLRRMSRCDIFGRWALAGDGESLWKGEERTSHQQSVNQLGSISYYWWIMGEISTSVESTCGVCSVRCKAGLYGGRILRNSPPCIGGVASTRYGYINKGLTEDGEYGKVGMNLNSSLQKTINILECGRVILSWRARYYKRQPHSQDRVFSGS</sequence>
<dbReference type="AlphaFoldDB" id="E9D5W3"/>
<dbReference type="Proteomes" id="UP000002497">
    <property type="component" value="Unassembled WGS sequence"/>
</dbReference>
<dbReference type="OMA" id="WWIMGEI"/>
<protein>
    <submittedName>
        <fullName evidence="1">Uncharacterized protein</fullName>
    </submittedName>
</protein>